<accession>A0ABU0YT59</accession>
<keyword evidence="3" id="KW-0012">Acyltransferase</keyword>
<dbReference type="Pfam" id="PF00195">
    <property type="entry name" value="Chal_sti_synt_N"/>
    <property type="match status" value="1"/>
</dbReference>
<evidence type="ECO:0000313" key="7">
    <source>
        <dbReference type="Proteomes" id="UP001230156"/>
    </source>
</evidence>
<feature type="domain" description="Chalcone/stilbene synthase N-terminal" evidence="4">
    <location>
        <begin position="13"/>
        <end position="211"/>
    </location>
</feature>
<dbReference type="Gene3D" id="3.40.47.10">
    <property type="match status" value="2"/>
</dbReference>
<comment type="similarity">
    <text evidence="1">Belongs to the thiolase-like superfamily. Chalcone/stilbene synthases family.</text>
</comment>
<dbReference type="CDD" id="cd00831">
    <property type="entry name" value="CHS_like"/>
    <property type="match status" value="1"/>
</dbReference>
<dbReference type="SUPFAM" id="SSF53901">
    <property type="entry name" value="Thiolase-like"/>
    <property type="match status" value="2"/>
</dbReference>
<keyword evidence="2" id="KW-0808">Transferase</keyword>
<evidence type="ECO:0000313" key="6">
    <source>
        <dbReference type="EMBL" id="MDQ7250892.1"/>
    </source>
</evidence>
<comment type="caution">
    <text evidence="6">The sequence shown here is derived from an EMBL/GenBank/DDBJ whole genome shotgun (WGS) entry which is preliminary data.</text>
</comment>
<keyword evidence="7" id="KW-1185">Reference proteome</keyword>
<sequence>MRSATLRLLENDPPTLLSVATAVPKHRLDQGEVVAMAPRLFDRARSDIDRLMPVFDNAGIATRYSCVPMDWYLQPHGWRERNQLYLDNAVELLTEAAEKALADAGRTPKDIAAVVVASTTGIATPSLDALLLNRLGLPPTVQRLPIFGLGCAGGVLGLGHAVALARGLDHGDVLFLAVELCALTFRHGDLSKSNIVAAALFGDGASAMVIGRPGSEGVRFGPSGAHTWPDSLDVMGWHVEDDGLGVLFSRDIPSLVRSDLRPASDAFLQRIGLTHADLAGFVCHPGGVKVLDALEEAFDLAPGTMQDARDVLREHGNMSAVTVLFVLQRMLRRGLTGRHMMTALGPGFTAGFQLLEA</sequence>
<evidence type="ECO:0000259" key="4">
    <source>
        <dbReference type="Pfam" id="PF00195"/>
    </source>
</evidence>
<protein>
    <submittedName>
        <fullName evidence="6">3-oxoacyl-[acyl-carrier-protein] synthase III C-terminal domain-containing protein</fullName>
    </submittedName>
</protein>
<dbReference type="PIRSF" id="PIRSF000451">
    <property type="entry name" value="PKS_III"/>
    <property type="match status" value="1"/>
</dbReference>
<evidence type="ECO:0000256" key="1">
    <source>
        <dbReference type="ARBA" id="ARBA00005531"/>
    </source>
</evidence>
<evidence type="ECO:0000256" key="2">
    <source>
        <dbReference type="ARBA" id="ARBA00022679"/>
    </source>
</evidence>
<gene>
    <name evidence="6" type="ORF">Q8A70_24610</name>
</gene>
<proteinExistence type="inferred from homology"/>
<dbReference type="Pfam" id="PF02797">
    <property type="entry name" value="Chal_sti_synt_C"/>
    <property type="match status" value="1"/>
</dbReference>
<organism evidence="6 7">
    <name type="scientific">Dongia sedimenti</name>
    <dbReference type="NCBI Taxonomy" id="3064282"/>
    <lineage>
        <taxon>Bacteria</taxon>
        <taxon>Pseudomonadati</taxon>
        <taxon>Pseudomonadota</taxon>
        <taxon>Alphaproteobacteria</taxon>
        <taxon>Rhodospirillales</taxon>
        <taxon>Dongiaceae</taxon>
        <taxon>Dongia</taxon>
    </lineage>
</organism>
<dbReference type="PANTHER" id="PTHR11877">
    <property type="entry name" value="HYDROXYMETHYLGLUTARYL-COA SYNTHASE"/>
    <property type="match status" value="1"/>
</dbReference>
<dbReference type="InterPro" id="IPR016039">
    <property type="entry name" value="Thiolase-like"/>
</dbReference>
<feature type="domain" description="Chalcone/stilbene synthase C-terminal" evidence="5">
    <location>
        <begin position="229"/>
        <end position="342"/>
    </location>
</feature>
<reference evidence="7" key="1">
    <citation type="submission" date="2023-08" db="EMBL/GenBank/DDBJ databases">
        <title>Rhodospirillaceae gen. nov., a novel taxon isolated from the Yangtze River Yuezi River estuary sludge.</title>
        <authorList>
            <person name="Ruan L."/>
        </authorList>
    </citation>
    <scope>NUCLEOTIDE SEQUENCE [LARGE SCALE GENOMIC DNA]</scope>
    <source>
        <strain evidence="7">R-7</strain>
    </source>
</reference>
<dbReference type="Proteomes" id="UP001230156">
    <property type="component" value="Unassembled WGS sequence"/>
</dbReference>
<dbReference type="InterPro" id="IPR011141">
    <property type="entry name" value="Polyketide_synthase_type-III"/>
</dbReference>
<evidence type="ECO:0000259" key="5">
    <source>
        <dbReference type="Pfam" id="PF02797"/>
    </source>
</evidence>
<evidence type="ECO:0000256" key="3">
    <source>
        <dbReference type="ARBA" id="ARBA00023315"/>
    </source>
</evidence>
<dbReference type="PANTHER" id="PTHR11877:SF99">
    <property type="entry name" value="1,3,6,8-TETRAHYDROXYNAPHTHALENE SYNTHASE"/>
    <property type="match status" value="1"/>
</dbReference>
<dbReference type="RefSeq" id="WP_379960722.1">
    <property type="nucleotide sequence ID" value="NZ_JAUYVI010000008.1"/>
</dbReference>
<dbReference type="InterPro" id="IPR001099">
    <property type="entry name" value="Chalcone/stilbene_synt_N"/>
</dbReference>
<name>A0ABU0YT59_9PROT</name>
<dbReference type="EMBL" id="JAUYVI010000008">
    <property type="protein sequence ID" value="MDQ7250892.1"/>
    <property type="molecule type" value="Genomic_DNA"/>
</dbReference>
<dbReference type="InterPro" id="IPR012328">
    <property type="entry name" value="Chalcone/stilbene_synt_C"/>
</dbReference>